<organism evidence="1 2">
    <name type="scientific">Mycobacterium kansasii</name>
    <dbReference type="NCBI Taxonomy" id="1768"/>
    <lineage>
        <taxon>Bacteria</taxon>
        <taxon>Bacillati</taxon>
        <taxon>Actinomycetota</taxon>
        <taxon>Actinomycetes</taxon>
        <taxon>Mycobacteriales</taxon>
        <taxon>Mycobacteriaceae</taxon>
        <taxon>Mycobacterium</taxon>
    </lineage>
</organism>
<gene>
    <name evidence="1" type="ORF">BZL30_1595</name>
</gene>
<proteinExistence type="predicted"/>
<evidence type="ECO:0000313" key="1">
    <source>
        <dbReference type="EMBL" id="OOK78432.1"/>
    </source>
</evidence>
<dbReference type="Proteomes" id="UP000189229">
    <property type="component" value="Unassembled WGS sequence"/>
</dbReference>
<reference evidence="1 2" key="1">
    <citation type="submission" date="2017-02" db="EMBL/GenBank/DDBJ databases">
        <title>Complete genome sequences of Mycobacterium kansasii strains isolated from rhesus macaques.</title>
        <authorList>
            <person name="Panda A."/>
            <person name="Nagaraj S."/>
            <person name="Zhao X."/>
            <person name="Tettelin H."/>
            <person name="Detolla L.J."/>
        </authorList>
    </citation>
    <scope>NUCLEOTIDE SEQUENCE [LARGE SCALE GENOMIC DNA]</scope>
    <source>
        <strain evidence="1 2">11-3813</strain>
    </source>
</reference>
<accession>A0A1V3XH03</accession>
<comment type="caution">
    <text evidence="1">The sequence shown here is derived from an EMBL/GenBank/DDBJ whole genome shotgun (WGS) entry which is preliminary data.</text>
</comment>
<protein>
    <submittedName>
        <fullName evidence="1">Uncharacterized protein</fullName>
    </submittedName>
</protein>
<dbReference type="AlphaFoldDB" id="A0A1V3XH03"/>
<name>A0A1V3XH03_MYCKA</name>
<evidence type="ECO:0000313" key="2">
    <source>
        <dbReference type="Proteomes" id="UP000189229"/>
    </source>
</evidence>
<dbReference type="EMBL" id="MVBM01000002">
    <property type="protein sequence ID" value="OOK78432.1"/>
    <property type="molecule type" value="Genomic_DNA"/>
</dbReference>
<sequence>MPGLADADGGAEKFEEDFAVLSISVWQRGPNFRTGSLRSCRRFRWCG</sequence>